<name>A0A162KX75_9PROT</name>
<dbReference type="Gene3D" id="3.20.20.80">
    <property type="entry name" value="Glycosidases"/>
    <property type="match status" value="1"/>
</dbReference>
<protein>
    <submittedName>
        <fullName evidence="1">Uncharacterized protein</fullName>
    </submittedName>
</protein>
<sequence length="1230" mass="131770">LSRSLADAAEAGPPHLVARTPGADVALLAAAIAVPPRGRPRRPIEVTAAESFYLGALDQTMRGVTFGSTPATGPEGVVIDGTGADLLLVAVGYTHADPAPALVYGGRRLRYVEGFDADLEETGRFRLAILADPPAGPNLLEAAAEDRFVGIVTLTAVALSGVTGCIEARTAVVSTDATTRIPLEDTHIDSLLLGFVFNPWGAGAGFTASGWDRPAEAVGEHAGARLFTHRGGGRIGFDLVRDTAYSAQFILALELTAAVEDQGSGRIAAEAALPAPVTAAVAAGLTSRRLAPAGQSWNVYWESWFDIPADYDDPAAIDAMRLMRVPNGTARVFLHTAKPRCSYAGPDDRLDQTGGLPIPCTGRQLRRVLDRFRRRHPETRLILVVMQYGEEWMPEPYHPDGFGGQTEADMAALRRMVDDLGLDGVDVDYECISELPGLEHHCRTDETGRRVCYTDTELVTVIKRFRRWFPRDLGYELGWAGMHVGCFGEPPFAMASPVGGGWNGGYALALARDPEARAALDYINIMTYDAGLDYEPMVAYDAYRHWFPDTALHIGLRVGPPEWGFTPPHTDTGARRSLDDMRAYLNHVLFRQGAGAFLYGWNWDAAEPSAATYSPTARYGEAYPDAAITAATALDMFGLDGVIRLPFRPAVDRVVTVEVQAADLAATPGRPRLAAAWAALPWATLPPENGGAENGVHGNGAGTSDGRVPVVVLRYTDKAFATVPDDQPASTWFDPRGAVPLVIERSMPIAPESRDRAILQVGRIDLINADGALDQLPDVYDVARRRVVVRAGHRDVAGARHRDFALLFDGVGDELTGTRNAVALTVQGMAGLLDRPLTTRLYAEHPAIEVSPDLIGKRMPLGFGRLRNVEPVAVAPALGILQLSARRIQAVHAVYDRGLPIDPSGQDVADLAALAALEVPPGHFATCLAEGLIRLGTTPPVGVVTVDFDGDAEGGFVSDTAGIVRRIMLDFASLPADRLDPAGFAAIAADCPGVIGWWQGSDGTATAGEAASEILRGINGWWGEDGTGRIGIGMIRAPAATPALVIDPTMILEAPERLEMPGSTARAAWRRRVNHTRNWRPLTASDLPPSDVETALDRSFAAETWRVASAADLGVLVGRAAAQDVEPVDSWFGTAADAEAHARRLLDLYGRPGLMISLAIPALLAEELTPAGDIRFVRPVRIGATVRVIHPRYGLAQGRDMVVIATSEQWDRGRLVLTLWAPNLQDEQVA</sequence>
<dbReference type="Proteomes" id="UP000075787">
    <property type="component" value="Unassembled WGS sequence"/>
</dbReference>
<dbReference type="AlphaFoldDB" id="A0A162KX75"/>
<evidence type="ECO:0000313" key="2">
    <source>
        <dbReference type="Proteomes" id="UP000075787"/>
    </source>
</evidence>
<organism evidence="1 2">
    <name type="scientific">Tistrella mobilis</name>
    <dbReference type="NCBI Taxonomy" id="171437"/>
    <lineage>
        <taxon>Bacteria</taxon>
        <taxon>Pseudomonadati</taxon>
        <taxon>Pseudomonadota</taxon>
        <taxon>Alphaproteobacteria</taxon>
        <taxon>Geminicoccales</taxon>
        <taxon>Geminicoccaceae</taxon>
        <taxon>Tistrella</taxon>
    </lineage>
</organism>
<evidence type="ECO:0000313" key="1">
    <source>
        <dbReference type="EMBL" id="KYO52372.1"/>
    </source>
</evidence>
<comment type="caution">
    <text evidence="1">The sequence shown here is derived from an EMBL/GenBank/DDBJ whole genome shotgun (WGS) entry which is preliminary data.</text>
</comment>
<dbReference type="EMBL" id="LPZR01000156">
    <property type="protein sequence ID" value="KYO52372.1"/>
    <property type="molecule type" value="Genomic_DNA"/>
</dbReference>
<dbReference type="InterPro" id="IPR017853">
    <property type="entry name" value="GH"/>
</dbReference>
<reference evidence="1 2" key="1">
    <citation type="submission" date="2015-12" db="EMBL/GenBank/DDBJ databases">
        <title>Genome sequence of Tistrella mobilis MCCC 1A02139.</title>
        <authorList>
            <person name="Lu L."/>
            <person name="Lai Q."/>
            <person name="Shao Z."/>
            <person name="Qian P."/>
        </authorList>
    </citation>
    <scope>NUCLEOTIDE SEQUENCE [LARGE SCALE GENOMIC DNA]</scope>
    <source>
        <strain evidence="1 2">MCCC 1A02139</strain>
    </source>
</reference>
<proteinExistence type="predicted"/>
<accession>A0A162KX75</accession>
<dbReference type="RefSeq" id="WP_062764134.1">
    <property type="nucleotide sequence ID" value="NZ_LPZR01000156.1"/>
</dbReference>
<gene>
    <name evidence="1" type="ORF">AUP44_05120</name>
</gene>
<feature type="non-terminal residue" evidence="1">
    <location>
        <position position="1"/>
    </location>
</feature>
<dbReference type="SUPFAM" id="SSF51445">
    <property type="entry name" value="(Trans)glycosidases"/>
    <property type="match status" value="1"/>
</dbReference>